<evidence type="ECO:0000313" key="3">
    <source>
        <dbReference type="Proteomes" id="UP000008867"/>
    </source>
</evidence>
<feature type="region of interest" description="Disordered" evidence="1">
    <location>
        <begin position="585"/>
        <end position="614"/>
    </location>
</feature>
<dbReference type="Proteomes" id="UP000008867">
    <property type="component" value="Chromosome 6"/>
</dbReference>
<accession>E7A0T6</accession>
<protein>
    <submittedName>
        <fullName evidence="2">Uncharacterized protein</fullName>
    </submittedName>
</protein>
<keyword evidence="3" id="KW-1185">Reference proteome</keyword>
<dbReference type="OrthoDB" id="2554960at2759"/>
<feature type="compositionally biased region" description="Low complexity" evidence="1">
    <location>
        <begin position="591"/>
        <end position="614"/>
    </location>
</feature>
<dbReference type="HOGENOM" id="CLU_456437_0_0_1"/>
<reference evidence="2 3" key="1">
    <citation type="journal article" date="2010" name="Science">
        <title>Pathogenicity determinants in smut fungi revealed by genome comparison.</title>
        <authorList>
            <person name="Schirawski J."/>
            <person name="Mannhaupt G."/>
            <person name="Muench K."/>
            <person name="Brefort T."/>
            <person name="Schipper K."/>
            <person name="Doehlemann G."/>
            <person name="Di Stasio M."/>
            <person name="Roessel N."/>
            <person name="Mendoza-Mendoza A."/>
            <person name="Pester D."/>
            <person name="Mueller O."/>
            <person name="Winterberg B."/>
            <person name="Meyer E."/>
            <person name="Ghareeb H."/>
            <person name="Wollenberg T."/>
            <person name="Muensterkoetter M."/>
            <person name="Wong P."/>
            <person name="Walter M."/>
            <person name="Stukenbrock E."/>
            <person name="Gueldener U."/>
            <person name="Kahmann R."/>
        </authorList>
    </citation>
    <scope>NUCLEOTIDE SEQUENCE [LARGE SCALE GENOMIC DNA]</scope>
    <source>
        <strain evidence="3">SRZ2</strain>
    </source>
</reference>
<name>E7A0T6_SPORE</name>
<dbReference type="VEuPathDB" id="FungiDB:sr13756"/>
<sequence>MPTVLSRPLSEPAPWPSDFQPDGSLWGDLPITVPRPRRRSMKIIIVKRENGITFYDVYPKDTAIRCKIDTKNERILLCSLNVMSPDPPYRLVSGDVPLARIVALQNPSTDPSRDRVDHADRDTTNDCSSNVRFVTPQFNAFNVARKVPASGFFGVEKNGSSFIVNHREIFQGRYLEAETAALVYNLVCRFSYGDQLDKTPDLLNAIKDEEERVKKISSLKDGVDIYNVDDTFLVVYQDQVKHYVGSLEVARKAADGLVKRLDEIRKKEEEKWADRRRWLKVCARSNGVAMIGLLDADLNVVEVLLDDDDWKEIWAREASLALTRNNRVIIRLKGGQGPFLSRWLCTVKDYEIVDHINGNIYDHQRINLRVVDCSTNRQNSRLAHRNESGYIGVRLLPSGGYRTTCRVRGENRSRSMNFGAKDLDKAVELYDLTSLHQFGPLALINQPHRREEYLAMLKQDETVKRVESFLSARTKSSSYLGVTLHLAKKRWLNWIASVEYDTRKTTSQMFSAGKTGAEVRAAICSDLFRLTLQVRNLTVNFERMRPYYLFLIDTKGDWTKTPKDRKAVVELAYRRIGGDTFAKSLEDDEGVSAPDSVSASSSSSSSVNASAPSS</sequence>
<evidence type="ECO:0000313" key="2">
    <source>
        <dbReference type="EMBL" id="CBQ73093.1"/>
    </source>
</evidence>
<evidence type="ECO:0000256" key="1">
    <source>
        <dbReference type="SAM" id="MobiDB-lite"/>
    </source>
</evidence>
<dbReference type="EMBL" id="FQ311471">
    <property type="protein sequence ID" value="CBQ73093.1"/>
    <property type="molecule type" value="Genomic_DNA"/>
</dbReference>
<gene>
    <name evidence="2" type="ORF">sr13756</name>
</gene>
<proteinExistence type="predicted"/>
<dbReference type="AlphaFoldDB" id="E7A0T6"/>
<organism evidence="2 3">
    <name type="scientific">Sporisorium reilianum (strain SRZ2)</name>
    <name type="common">Maize head smut fungus</name>
    <dbReference type="NCBI Taxonomy" id="999809"/>
    <lineage>
        <taxon>Eukaryota</taxon>
        <taxon>Fungi</taxon>
        <taxon>Dikarya</taxon>
        <taxon>Basidiomycota</taxon>
        <taxon>Ustilaginomycotina</taxon>
        <taxon>Ustilaginomycetes</taxon>
        <taxon>Ustilaginales</taxon>
        <taxon>Ustilaginaceae</taxon>
        <taxon>Sporisorium</taxon>
    </lineage>
</organism>
<dbReference type="eggNOG" id="ENOG502TATH">
    <property type="taxonomic scope" value="Eukaryota"/>
</dbReference>